<keyword evidence="1" id="KW-1133">Transmembrane helix</keyword>
<proteinExistence type="predicted"/>
<name>A0A8T0TCA0_PANVG</name>
<sequence>MKHPNNTSAYTGGHLDGYLPFGCVDASSDDEDEEERVQAMFDFASHFVLLYIYYVLLCLTLSFASILLLLVYTVNVFYLIELLFNFYLFFILAMSQSSGCSSRIKMRFSPGRFKKFVNDLEEDQKGFVQESGFGQLLLLSDFKISAPLLEWVLSKIIIGVFEFRFQGKSIRFTPSMVGTVLGIPSGNQPIQFSDEVDDEVVAVYDDYLNGKDKPAISRAIQICLAEHNKDAFLRSFMLVSLATVICPGSQNSVDLKYLQFLMISEEIMNYDWASHVLQCCLSEVRKFQYVINSRDVSIRNRSFFYCHCLPMFAVMYIDFLDLHQNYENGYHLVYGVPRFCHVTTEDFKFIIEVDVDITSRARYLSYVS</sequence>
<reference evidence="2" key="1">
    <citation type="submission" date="2020-05" db="EMBL/GenBank/DDBJ databases">
        <title>WGS assembly of Panicum virgatum.</title>
        <authorList>
            <person name="Lovell J.T."/>
            <person name="Jenkins J."/>
            <person name="Shu S."/>
            <person name="Juenger T.E."/>
            <person name="Schmutz J."/>
        </authorList>
    </citation>
    <scope>NUCLEOTIDE SEQUENCE</scope>
    <source>
        <strain evidence="2">AP13</strain>
    </source>
</reference>
<evidence type="ECO:0000256" key="1">
    <source>
        <dbReference type="SAM" id="Phobius"/>
    </source>
</evidence>
<keyword evidence="3" id="KW-1185">Reference proteome</keyword>
<organism evidence="2 3">
    <name type="scientific">Panicum virgatum</name>
    <name type="common">Blackwell switchgrass</name>
    <dbReference type="NCBI Taxonomy" id="38727"/>
    <lineage>
        <taxon>Eukaryota</taxon>
        <taxon>Viridiplantae</taxon>
        <taxon>Streptophyta</taxon>
        <taxon>Embryophyta</taxon>
        <taxon>Tracheophyta</taxon>
        <taxon>Spermatophyta</taxon>
        <taxon>Magnoliopsida</taxon>
        <taxon>Liliopsida</taxon>
        <taxon>Poales</taxon>
        <taxon>Poaceae</taxon>
        <taxon>PACMAD clade</taxon>
        <taxon>Panicoideae</taxon>
        <taxon>Panicodae</taxon>
        <taxon>Paniceae</taxon>
        <taxon>Panicinae</taxon>
        <taxon>Panicum</taxon>
        <taxon>Panicum sect. Hiantes</taxon>
    </lineage>
</organism>
<evidence type="ECO:0000313" key="2">
    <source>
        <dbReference type="EMBL" id="KAG2609221.1"/>
    </source>
</evidence>
<keyword evidence="1" id="KW-0472">Membrane</keyword>
<dbReference type="Proteomes" id="UP000823388">
    <property type="component" value="Chromosome 4K"/>
</dbReference>
<dbReference type="EMBL" id="CM029043">
    <property type="protein sequence ID" value="KAG2609221.1"/>
    <property type="molecule type" value="Genomic_DNA"/>
</dbReference>
<keyword evidence="1" id="KW-0812">Transmembrane</keyword>
<dbReference type="AlphaFoldDB" id="A0A8T0TCA0"/>
<dbReference type="PANTHER" id="PTHR34835:SF77">
    <property type="entry name" value="OS08G0365200 PROTEIN"/>
    <property type="match status" value="1"/>
</dbReference>
<accession>A0A8T0TCA0</accession>
<evidence type="ECO:0000313" key="3">
    <source>
        <dbReference type="Proteomes" id="UP000823388"/>
    </source>
</evidence>
<feature type="transmembrane region" description="Helical" evidence="1">
    <location>
        <begin position="76"/>
        <end position="95"/>
    </location>
</feature>
<comment type="caution">
    <text evidence="2">The sequence shown here is derived from an EMBL/GenBank/DDBJ whole genome shotgun (WGS) entry which is preliminary data.</text>
</comment>
<feature type="transmembrane region" description="Helical" evidence="1">
    <location>
        <begin position="48"/>
        <end position="70"/>
    </location>
</feature>
<dbReference type="PANTHER" id="PTHR34835">
    <property type="entry name" value="OS07G0283600 PROTEIN-RELATED"/>
    <property type="match status" value="1"/>
</dbReference>
<protein>
    <recommendedName>
        <fullName evidence="4">Aminotransferase-like plant mobile domain-containing protein</fullName>
    </recommendedName>
</protein>
<gene>
    <name evidence="2" type="ORF">PVAP13_4KG008100</name>
</gene>
<evidence type="ECO:0008006" key="4">
    <source>
        <dbReference type="Google" id="ProtNLM"/>
    </source>
</evidence>